<keyword evidence="6 9" id="KW-0812">Transmembrane</keyword>
<dbReference type="Gene3D" id="2.40.50.100">
    <property type="match status" value="1"/>
</dbReference>
<dbReference type="InterPro" id="IPR006144">
    <property type="entry name" value="Secretion_HlyD_CS"/>
</dbReference>
<keyword evidence="4 9" id="KW-1003">Cell membrane</keyword>
<dbReference type="EMBL" id="PGTO01000037">
    <property type="protein sequence ID" value="RAU20103.1"/>
    <property type="molecule type" value="Genomic_DNA"/>
</dbReference>
<feature type="coiled-coil region" evidence="10">
    <location>
        <begin position="271"/>
        <end position="320"/>
    </location>
</feature>
<dbReference type="PRINTS" id="PR01490">
    <property type="entry name" value="RTXTOXIND"/>
</dbReference>
<evidence type="ECO:0000259" key="12">
    <source>
        <dbReference type="Pfam" id="PF26002"/>
    </source>
</evidence>
<feature type="transmembrane region" description="Helical" evidence="9">
    <location>
        <begin position="62"/>
        <end position="80"/>
    </location>
</feature>
<evidence type="ECO:0000256" key="2">
    <source>
        <dbReference type="ARBA" id="ARBA00009477"/>
    </source>
</evidence>
<feature type="domain" description="AprE-like long alpha-helical hairpin" evidence="11">
    <location>
        <begin position="137"/>
        <end position="320"/>
    </location>
</feature>
<dbReference type="PANTHER" id="PTHR30386">
    <property type="entry name" value="MEMBRANE FUSION SUBUNIT OF EMRAB-TOLC MULTIDRUG EFFLUX PUMP"/>
    <property type="match status" value="1"/>
</dbReference>
<dbReference type="AlphaFoldDB" id="A0A364NSN8"/>
<dbReference type="InterPro" id="IPR058982">
    <property type="entry name" value="Beta-barrel_AprE"/>
</dbReference>
<comment type="subcellular location">
    <subcellularLocation>
        <location evidence="1 9">Cell inner membrane</location>
        <topology evidence="1 9">Single-pass membrane protein</topology>
    </subcellularLocation>
</comment>
<sequence>MQPQTAHPKLTTPFSKFTQVFERFRSQAEDMAHRSHVRRGNRDFMSELNAAVTLAPRLSASILLFAVLGSVFALLLWAGLAHVERVASGQGRVIPSSQVQMVQSLEGGIVAEILTQEGQSVHKGQVLLVIDDTQALSKYKEDRAKYLSLLAASARLEAEVEGRNQANFPSELIVEAPQLVTSERELLRAHVDSVTSSVAILNSQIDQKQQEVRELEARISQLEQSRRLAAEEAHILEPLVEKGVSSRMELIQLKRQINDIEGTLAGSRQGIVRARSAVEEARQRLDERRTDLRSESQGQLSDVRNNLAALSEALKSTHDRLRRTEMRSPVEGTVKQVYVTTVGGVIKPGQDVIAIVPREDSLLVEAKIKPNDIAFIHPGQPAKVRVTAYDYAVYGALEAKLEHISADSIIDEKGESYFKVNLRTEGALTRAGEPLPIIPGMTAEVDVVVGKRTVLEYLLKPIFRAQEKAMRER</sequence>
<evidence type="ECO:0000256" key="7">
    <source>
        <dbReference type="ARBA" id="ARBA00022989"/>
    </source>
</evidence>
<dbReference type="Gene3D" id="1.10.287.1490">
    <property type="match status" value="1"/>
</dbReference>
<reference evidence="13 14" key="1">
    <citation type="submission" date="2017-11" db="EMBL/GenBank/DDBJ databases">
        <title>Draft genome sequence of magnetotactic bacterium Magnetospirillum kuznetsovii LBB-42.</title>
        <authorList>
            <person name="Grouzdev D.S."/>
            <person name="Rysina M.S."/>
            <person name="Baslerov R.V."/>
            <person name="Koziaeva V."/>
        </authorList>
    </citation>
    <scope>NUCLEOTIDE SEQUENCE [LARGE SCALE GENOMIC DNA]</scope>
    <source>
        <strain evidence="13 14">LBB-42</strain>
    </source>
</reference>
<dbReference type="InterPro" id="IPR050739">
    <property type="entry name" value="MFP"/>
</dbReference>
<keyword evidence="3 9" id="KW-0813">Transport</keyword>
<dbReference type="GO" id="GO:0005886">
    <property type="term" value="C:plasma membrane"/>
    <property type="evidence" value="ECO:0007669"/>
    <property type="project" value="UniProtKB-SubCell"/>
</dbReference>
<dbReference type="PROSITE" id="PS00543">
    <property type="entry name" value="HLYD_FAMILY"/>
    <property type="match status" value="1"/>
</dbReference>
<dbReference type="SUPFAM" id="SSF111369">
    <property type="entry name" value="HlyD-like secretion proteins"/>
    <property type="match status" value="1"/>
</dbReference>
<protein>
    <recommendedName>
        <fullName evidence="9">Membrane fusion protein (MFP) family protein</fullName>
    </recommendedName>
</protein>
<evidence type="ECO:0000256" key="4">
    <source>
        <dbReference type="ARBA" id="ARBA00022475"/>
    </source>
</evidence>
<evidence type="ECO:0000313" key="13">
    <source>
        <dbReference type="EMBL" id="RAU20103.1"/>
    </source>
</evidence>
<evidence type="ECO:0000259" key="11">
    <source>
        <dbReference type="Pfam" id="PF25994"/>
    </source>
</evidence>
<dbReference type="PANTHER" id="PTHR30386:SF26">
    <property type="entry name" value="TRANSPORT PROTEIN COMB"/>
    <property type="match status" value="1"/>
</dbReference>
<dbReference type="InterPro" id="IPR058781">
    <property type="entry name" value="HH_AprE-like"/>
</dbReference>
<accession>A0A364NSN8</accession>
<comment type="caution">
    <text evidence="13">The sequence shown here is derived from an EMBL/GenBank/DDBJ whole genome shotgun (WGS) entry which is preliminary data.</text>
</comment>
<dbReference type="Pfam" id="PF26002">
    <property type="entry name" value="Beta-barrel_AprE"/>
    <property type="match status" value="1"/>
</dbReference>
<dbReference type="OrthoDB" id="9810980at2"/>
<evidence type="ECO:0000256" key="9">
    <source>
        <dbReference type="RuleBase" id="RU365093"/>
    </source>
</evidence>
<dbReference type="GO" id="GO:0009306">
    <property type="term" value="P:protein secretion"/>
    <property type="evidence" value="ECO:0007669"/>
    <property type="project" value="InterPro"/>
</dbReference>
<evidence type="ECO:0000256" key="8">
    <source>
        <dbReference type="ARBA" id="ARBA00023136"/>
    </source>
</evidence>
<comment type="similarity">
    <text evidence="2 9">Belongs to the membrane fusion protein (MFP) (TC 8.A.1) family.</text>
</comment>
<dbReference type="RefSeq" id="WP_112147396.1">
    <property type="nucleotide sequence ID" value="NZ_PGTO01000037.1"/>
</dbReference>
<evidence type="ECO:0000256" key="1">
    <source>
        <dbReference type="ARBA" id="ARBA00004377"/>
    </source>
</evidence>
<dbReference type="Gene3D" id="2.40.30.170">
    <property type="match status" value="1"/>
</dbReference>
<name>A0A364NSN8_9PROT</name>
<evidence type="ECO:0000256" key="10">
    <source>
        <dbReference type="SAM" id="Coils"/>
    </source>
</evidence>
<dbReference type="NCBIfam" id="TIGR01843">
    <property type="entry name" value="type_I_hlyD"/>
    <property type="match status" value="1"/>
</dbReference>
<feature type="domain" description="AprE-like beta-barrel" evidence="12">
    <location>
        <begin position="362"/>
        <end position="449"/>
    </location>
</feature>
<evidence type="ECO:0000313" key="14">
    <source>
        <dbReference type="Proteomes" id="UP000251075"/>
    </source>
</evidence>
<feature type="coiled-coil region" evidence="10">
    <location>
        <begin position="198"/>
        <end position="232"/>
    </location>
</feature>
<evidence type="ECO:0000256" key="5">
    <source>
        <dbReference type="ARBA" id="ARBA00022519"/>
    </source>
</evidence>
<proteinExistence type="inferred from homology"/>
<keyword evidence="14" id="KW-1185">Reference proteome</keyword>
<dbReference type="InterPro" id="IPR010129">
    <property type="entry name" value="T1SS_HlyD"/>
</dbReference>
<keyword evidence="5 9" id="KW-0997">Cell inner membrane</keyword>
<keyword evidence="10" id="KW-0175">Coiled coil</keyword>
<dbReference type="Proteomes" id="UP000251075">
    <property type="component" value="Unassembled WGS sequence"/>
</dbReference>
<evidence type="ECO:0000256" key="6">
    <source>
        <dbReference type="ARBA" id="ARBA00022692"/>
    </source>
</evidence>
<keyword evidence="7 9" id="KW-1133">Transmembrane helix</keyword>
<keyword evidence="8 9" id="KW-0472">Membrane</keyword>
<evidence type="ECO:0000256" key="3">
    <source>
        <dbReference type="ARBA" id="ARBA00022448"/>
    </source>
</evidence>
<organism evidence="13 14">
    <name type="scientific">Paramagnetospirillum kuznetsovii</name>
    <dbReference type="NCBI Taxonomy" id="2053833"/>
    <lineage>
        <taxon>Bacteria</taxon>
        <taxon>Pseudomonadati</taxon>
        <taxon>Pseudomonadota</taxon>
        <taxon>Alphaproteobacteria</taxon>
        <taxon>Rhodospirillales</taxon>
        <taxon>Magnetospirillaceae</taxon>
        <taxon>Paramagnetospirillum</taxon>
    </lineage>
</organism>
<gene>
    <name evidence="13" type="ORF">CU669_20200</name>
</gene>
<dbReference type="Pfam" id="PF25994">
    <property type="entry name" value="HH_AprE"/>
    <property type="match status" value="1"/>
</dbReference>